<keyword evidence="1" id="KW-0862">Zinc</keyword>
<dbReference type="AlphaFoldDB" id="A0A4Y7T6G5"/>
<dbReference type="CDD" id="cd04794">
    <property type="entry name" value="euk_LANCL"/>
    <property type="match status" value="1"/>
</dbReference>
<dbReference type="SMART" id="SM01260">
    <property type="entry name" value="LANC_like"/>
    <property type="match status" value="1"/>
</dbReference>
<dbReference type="GO" id="GO:0046872">
    <property type="term" value="F:metal ion binding"/>
    <property type="evidence" value="ECO:0007669"/>
    <property type="project" value="UniProtKB-KW"/>
</dbReference>
<dbReference type="GO" id="GO:0005886">
    <property type="term" value="C:plasma membrane"/>
    <property type="evidence" value="ECO:0007669"/>
    <property type="project" value="TreeGrafter"/>
</dbReference>
<keyword evidence="1" id="KW-0479">Metal-binding</keyword>
<dbReference type="GO" id="GO:0005975">
    <property type="term" value="P:carbohydrate metabolic process"/>
    <property type="evidence" value="ECO:0007669"/>
    <property type="project" value="InterPro"/>
</dbReference>
<feature type="binding site" evidence="1">
    <location>
        <position position="354"/>
    </location>
    <ligand>
        <name>Zn(2+)</name>
        <dbReference type="ChEBI" id="CHEBI:29105"/>
    </ligand>
</feature>
<dbReference type="Gene3D" id="1.50.10.10">
    <property type="match status" value="1"/>
</dbReference>
<organism evidence="3 4">
    <name type="scientific">Coprinellus micaceus</name>
    <name type="common">Glistening ink-cap mushroom</name>
    <name type="synonym">Coprinus micaceus</name>
    <dbReference type="NCBI Taxonomy" id="71717"/>
    <lineage>
        <taxon>Eukaryota</taxon>
        <taxon>Fungi</taxon>
        <taxon>Dikarya</taxon>
        <taxon>Basidiomycota</taxon>
        <taxon>Agaricomycotina</taxon>
        <taxon>Agaricomycetes</taxon>
        <taxon>Agaricomycetidae</taxon>
        <taxon>Agaricales</taxon>
        <taxon>Agaricineae</taxon>
        <taxon>Psathyrellaceae</taxon>
        <taxon>Coprinellus</taxon>
    </lineage>
</organism>
<dbReference type="InterPro" id="IPR007822">
    <property type="entry name" value="LANC-like"/>
</dbReference>
<dbReference type="EMBL" id="QPFP01000026">
    <property type="protein sequence ID" value="TEB29715.1"/>
    <property type="molecule type" value="Genomic_DNA"/>
</dbReference>
<keyword evidence="4" id="KW-1185">Reference proteome</keyword>
<dbReference type="GO" id="GO:0031179">
    <property type="term" value="P:peptide modification"/>
    <property type="evidence" value="ECO:0007669"/>
    <property type="project" value="InterPro"/>
</dbReference>
<dbReference type="PANTHER" id="PTHR12736">
    <property type="entry name" value="LANC-LIKE PROTEIN"/>
    <property type="match status" value="1"/>
</dbReference>
<dbReference type="OrthoDB" id="10257263at2759"/>
<feature type="region of interest" description="Disordered" evidence="2">
    <location>
        <begin position="1"/>
        <end position="23"/>
    </location>
</feature>
<reference evidence="3 4" key="1">
    <citation type="journal article" date="2019" name="Nat. Ecol. Evol.">
        <title>Megaphylogeny resolves global patterns of mushroom evolution.</title>
        <authorList>
            <person name="Varga T."/>
            <person name="Krizsan K."/>
            <person name="Foldi C."/>
            <person name="Dima B."/>
            <person name="Sanchez-Garcia M."/>
            <person name="Sanchez-Ramirez S."/>
            <person name="Szollosi G.J."/>
            <person name="Szarkandi J.G."/>
            <person name="Papp V."/>
            <person name="Albert L."/>
            <person name="Andreopoulos W."/>
            <person name="Angelini C."/>
            <person name="Antonin V."/>
            <person name="Barry K.W."/>
            <person name="Bougher N.L."/>
            <person name="Buchanan P."/>
            <person name="Buyck B."/>
            <person name="Bense V."/>
            <person name="Catcheside P."/>
            <person name="Chovatia M."/>
            <person name="Cooper J."/>
            <person name="Damon W."/>
            <person name="Desjardin D."/>
            <person name="Finy P."/>
            <person name="Geml J."/>
            <person name="Haridas S."/>
            <person name="Hughes K."/>
            <person name="Justo A."/>
            <person name="Karasinski D."/>
            <person name="Kautmanova I."/>
            <person name="Kiss B."/>
            <person name="Kocsube S."/>
            <person name="Kotiranta H."/>
            <person name="LaButti K.M."/>
            <person name="Lechner B.E."/>
            <person name="Liimatainen K."/>
            <person name="Lipzen A."/>
            <person name="Lukacs Z."/>
            <person name="Mihaltcheva S."/>
            <person name="Morgado L.N."/>
            <person name="Niskanen T."/>
            <person name="Noordeloos M.E."/>
            <person name="Ohm R.A."/>
            <person name="Ortiz-Santana B."/>
            <person name="Ovrebo C."/>
            <person name="Racz N."/>
            <person name="Riley R."/>
            <person name="Savchenko A."/>
            <person name="Shiryaev A."/>
            <person name="Soop K."/>
            <person name="Spirin V."/>
            <person name="Szebenyi C."/>
            <person name="Tomsovsky M."/>
            <person name="Tulloss R.E."/>
            <person name="Uehling J."/>
            <person name="Grigoriev I.V."/>
            <person name="Vagvolgyi C."/>
            <person name="Papp T."/>
            <person name="Martin F.M."/>
            <person name="Miettinen O."/>
            <person name="Hibbett D.S."/>
            <person name="Nagy L.G."/>
        </authorList>
    </citation>
    <scope>NUCLEOTIDE SEQUENCE [LARGE SCALE GENOMIC DNA]</scope>
    <source>
        <strain evidence="3 4">FP101781</strain>
    </source>
</reference>
<comment type="caution">
    <text evidence="3">The sequence shown here is derived from an EMBL/GenBank/DDBJ whole genome shotgun (WGS) entry which is preliminary data.</text>
</comment>
<evidence type="ECO:0000313" key="3">
    <source>
        <dbReference type="EMBL" id="TEB29715.1"/>
    </source>
</evidence>
<feature type="binding site" evidence="1">
    <location>
        <position position="353"/>
    </location>
    <ligand>
        <name>Zn(2+)</name>
        <dbReference type="ChEBI" id="CHEBI:29105"/>
    </ligand>
</feature>
<name>A0A4Y7T6G5_COPMI</name>
<feature type="binding site" evidence="1">
    <location>
        <position position="295"/>
    </location>
    <ligand>
        <name>Zn(2+)</name>
        <dbReference type="ChEBI" id="CHEBI:29105"/>
    </ligand>
</feature>
<gene>
    <name evidence="3" type="ORF">FA13DRAFT_1755491</name>
</gene>
<dbReference type="PANTHER" id="PTHR12736:SF7">
    <property type="entry name" value="LANC-LIKE PROTEIN 3"/>
    <property type="match status" value="1"/>
</dbReference>
<dbReference type="InterPro" id="IPR012341">
    <property type="entry name" value="6hp_glycosidase-like_sf"/>
</dbReference>
<evidence type="ECO:0000313" key="4">
    <source>
        <dbReference type="Proteomes" id="UP000298030"/>
    </source>
</evidence>
<evidence type="ECO:0008006" key="5">
    <source>
        <dbReference type="Google" id="ProtNLM"/>
    </source>
</evidence>
<evidence type="ECO:0000256" key="2">
    <source>
        <dbReference type="SAM" id="MobiDB-lite"/>
    </source>
</evidence>
<proteinExistence type="predicted"/>
<dbReference type="PRINTS" id="PR01950">
    <property type="entry name" value="LANCSUPER"/>
</dbReference>
<dbReference type="Proteomes" id="UP000298030">
    <property type="component" value="Unassembled WGS sequence"/>
</dbReference>
<dbReference type="SUPFAM" id="SSF158745">
    <property type="entry name" value="LanC-like"/>
    <property type="match status" value="1"/>
</dbReference>
<evidence type="ECO:0000256" key="1">
    <source>
        <dbReference type="PIRSR" id="PIRSR607822-1"/>
    </source>
</evidence>
<dbReference type="Pfam" id="PF05147">
    <property type="entry name" value="LANC_like"/>
    <property type="match status" value="1"/>
</dbReference>
<sequence length="449" mass="49462">MMQFALSSQIPPTNQQSNRSENLLDSDRLRRQADRNLYAVVRQNHIPRAVQDSAHASFLETPVGIATLLLARCVVPPQRPSDREHEHLLKALNKHWDVSVHLLSGTLEKIVAEDQDDAAAGSGEDGGSEVLYGRAGFLYALLYLRKTITKAKEKACFDLLDEDRKKDMDRITRDSSLKTVVDGLVRRGRAGARRWRSRAMAGDADTQPDSLPPLMWRWHGKEYVGGAHGVLGILQMILSCPRGVIEEHLEDFSAAVQWVVDIQDQDGNWPTKAPSPSGHNLRRPGPQANDLIQWCHGAPGAVILLSMVLTRSSSPHGLFNFNPDFISRVKDAIRRGADLIYERGLLRKGLGICHGVAGSVYSLISASNALDSSRDTPYLKKAVHLAQLASLAEHLVKDGEMGTPDRPWSLYEGLSGMCCAWTDVLDCAGKVAENKVERASGMPGYDDLL</sequence>
<accession>A0A4Y7T6G5</accession>
<protein>
    <recommendedName>
        <fullName evidence="5">Lanthionine synthetase C family protein</fullName>
    </recommendedName>
</protein>